<dbReference type="Pfam" id="PF21672">
    <property type="entry name" value="COMM_HN"/>
    <property type="match status" value="1"/>
</dbReference>
<feature type="domain" description="COMM" evidence="1">
    <location>
        <begin position="129"/>
        <end position="197"/>
    </location>
</feature>
<name>A0ABD0YNW9_9HEMI</name>
<comment type="caution">
    <text evidence="2">The sequence shown here is derived from an EMBL/GenBank/DDBJ whole genome shotgun (WGS) entry which is preliminary data.</text>
</comment>
<feature type="non-terminal residue" evidence="2">
    <location>
        <position position="1"/>
    </location>
</feature>
<dbReference type="PANTHER" id="PTHR12333">
    <property type="entry name" value="COMM DOMAIN CONTAINING PROTEIN 10"/>
    <property type="match status" value="1"/>
</dbReference>
<accession>A0ABD0YNW9</accession>
<dbReference type="PROSITE" id="PS51269">
    <property type="entry name" value="COMM"/>
    <property type="match status" value="1"/>
</dbReference>
<dbReference type="Proteomes" id="UP001558652">
    <property type="component" value="Unassembled WGS sequence"/>
</dbReference>
<evidence type="ECO:0000313" key="2">
    <source>
        <dbReference type="EMBL" id="KAL1117539.1"/>
    </source>
</evidence>
<organism evidence="2 3">
    <name type="scientific">Ranatra chinensis</name>
    <dbReference type="NCBI Taxonomy" id="642074"/>
    <lineage>
        <taxon>Eukaryota</taxon>
        <taxon>Metazoa</taxon>
        <taxon>Ecdysozoa</taxon>
        <taxon>Arthropoda</taxon>
        <taxon>Hexapoda</taxon>
        <taxon>Insecta</taxon>
        <taxon>Pterygota</taxon>
        <taxon>Neoptera</taxon>
        <taxon>Paraneoptera</taxon>
        <taxon>Hemiptera</taxon>
        <taxon>Heteroptera</taxon>
        <taxon>Panheteroptera</taxon>
        <taxon>Nepomorpha</taxon>
        <taxon>Nepidae</taxon>
        <taxon>Ranatrinae</taxon>
        <taxon>Ranatra</taxon>
    </lineage>
</organism>
<dbReference type="InterPro" id="IPR017920">
    <property type="entry name" value="COMM"/>
</dbReference>
<gene>
    <name evidence="2" type="ORF">AAG570_003855</name>
</gene>
<keyword evidence="3" id="KW-1185">Reference proteome</keyword>
<protein>
    <recommendedName>
        <fullName evidence="1">COMM domain-containing protein</fullName>
    </recommendedName>
</protein>
<dbReference type="PANTHER" id="PTHR12333:SF0">
    <property type="entry name" value="COMM DOMAIN-CONTAINING PROTEIN 10"/>
    <property type="match status" value="1"/>
</dbReference>
<dbReference type="EMBL" id="JBFDAA010000015">
    <property type="protein sequence ID" value="KAL1117539.1"/>
    <property type="molecule type" value="Genomic_DNA"/>
</dbReference>
<dbReference type="InterPro" id="IPR037361">
    <property type="entry name" value="COMMD10"/>
</dbReference>
<dbReference type="Pfam" id="PF07258">
    <property type="entry name" value="COMM_domain"/>
    <property type="match status" value="1"/>
</dbReference>
<evidence type="ECO:0000313" key="3">
    <source>
        <dbReference type="Proteomes" id="UP001558652"/>
    </source>
</evidence>
<sequence length="197" mass="22445">PHSCVCRLLEGINNINSVDGQKFQLLLVRIIQEMLRNPESNKPFTDEEQEKLMNSLSLSQDDLNLLINTSILIISQAVYNITKPAQLQLLLVENLKIDEEKAVAFVNVWTSNAKKLVGKMKQKSVYSTQLDSVSWLVNIEMSSTNNPQTFVPKATLQLKLKESDARCSNLNLDMDENQLMYLYDVLENIQTELDTLK</sequence>
<reference evidence="2 3" key="1">
    <citation type="submission" date="2024-07" db="EMBL/GenBank/DDBJ databases">
        <title>Chromosome-level genome assembly of the water stick insect Ranatra chinensis (Heteroptera: Nepidae).</title>
        <authorList>
            <person name="Liu X."/>
        </authorList>
    </citation>
    <scope>NUCLEOTIDE SEQUENCE [LARGE SCALE GENOMIC DNA]</scope>
    <source>
        <strain evidence="2">Cailab_2021Rc</strain>
        <tissue evidence="2">Muscle</tissue>
    </source>
</reference>
<proteinExistence type="predicted"/>
<evidence type="ECO:0000259" key="1">
    <source>
        <dbReference type="PROSITE" id="PS51269"/>
    </source>
</evidence>
<dbReference type="AlphaFoldDB" id="A0ABD0YNW9"/>